<evidence type="ECO:0000256" key="3">
    <source>
        <dbReference type="ARBA" id="ARBA00022989"/>
    </source>
</evidence>
<evidence type="ECO:0000256" key="4">
    <source>
        <dbReference type="ARBA" id="ARBA00023136"/>
    </source>
</evidence>
<evidence type="ECO:0000256" key="2">
    <source>
        <dbReference type="ARBA" id="ARBA00022692"/>
    </source>
</evidence>
<feature type="transmembrane region" description="Helical" evidence="5">
    <location>
        <begin position="35"/>
        <end position="56"/>
    </location>
</feature>
<feature type="transmembrane region" description="Helical" evidence="5">
    <location>
        <begin position="218"/>
        <end position="237"/>
    </location>
</feature>
<reference evidence="6" key="1">
    <citation type="submission" date="2020-05" db="EMBL/GenBank/DDBJ databases">
        <authorList>
            <person name="Chiriac C."/>
            <person name="Salcher M."/>
            <person name="Ghai R."/>
            <person name="Kavagutti S V."/>
        </authorList>
    </citation>
    <scope>NUCLEOTIDE SEQUENCE</scope>
</reference>
<dbReference type="GO" id="GO:0016020">
    <property type="term" value="C:membrane"/>
    <property type="evidence" value="ECO:0007669"/>
    <property type="project" value="UniProtKB-SubCell"/>
</dbReference>
<comment type="subcellular location">
    <subcellularLocation>
        <location evidence="1">Membrane</location>
        <topology evidence="1">Multi-pass membrane protein</topology>
    </subcellularLocation>
</comment>
<sequence length="245" mass="25425">MGVVAGYFSGLFGIGGGFIMVPLLVFLLGFDVKRAAATSLAAIFLTAIAGVIGYAANGGVVWAAAIALSAGSTVGSFIGARLLQVIPQRVMMWIYAALLAALAIRMLWATTTDTDTWQITPLWVVGLVFTGLIAGVMAGLLGVGGGIMVVPLLISFFGLTSFDARGTSLFMQIPASIVGTLTNLRFGMVDRTASLVIGLVAAGVSFAGVATAVILPSWIANILFAAIMVYTSVQFAIRAWKARLR</sequence>
<name>A0A6J7FG68_9ZZZZ</name>
<evidence type="ECO:0000256" key="1">
    <source>
        <dbReference type="ARBA" id="ARBA00004141"/>
    </source>
</evidence>
<dbReference type="InterPro" id="IPR051598">
    <property type="entry name" value="TSUP/Inactive_protease-like"/>
</dbReference>
<dbReference type="EMBL" id="CAFBMB010000024">
    <property type="protein sequence ID" value="CAB4892495.1"/>
    <property type="molecule type" value="Genomic_DNA"/>
</dbReference>
<feature type="transmembrane region" description="Helical" evidence="5">
    <location>
        <begin position="62"/>
        <end position="83"/>
    </location>
</feature>
<dbReference type="AlphaFoldDB" id="A0A6J7FG68"/>
<evidence type="ECO:0000313" key="6">
    <source>
        <dbReference type="EMBL" id="CAB4892495.1"/>
    </source>
</evidence>
<accession>A0A6J7FG68</accession>
<keyword evidence="2 5" id="KW-0812">Transmembrane</keyword>
<dbReference type="Pfam" id="PF01925">
    <property type="entry name" value="TauE"/>
    <property type="match status" value="2"/>
</dbReference>
<gene>
    <name evidence="6" type="ORF">UFOPK3516_00487</name>
</gene>
<feature type="transmembrane region" description="Helical" evidence="5">
    <location>
        <begin position="128"/>
        <end position="159"/>
    </location>
</feature>
<feature type="transmembrane region" description="Helical" evidence="5">
    <location>
        <begin position="6"/>
        <end position="28"/>
    </location>
</feature>
<feature type="transmembrane region" description="Helical" evidence="5">
    <location>
        <begin position="193"/>
        <end position="212"/>
    </location>
</feature>
<proteinExistence type="predicted"/>
<dbReference type="PANTHER" id="PTHR43701:SF2">
    <property type="entry name" value="MEMBRANE TRANSPORTER PROTEIN YJNA-RELATED"/>
    <property type="match status" value="1"/>
</dbReference>
<keyword evidence="4 5" id="KW-0472">Membrane</keyword>
<keyword evidence="3 5" id="KW-1133">Transmembrane helix</keyword>
<evidence type="ECO:0000256" key="5">
    <source>
        <dbReference type="SAM" id="Phobius"/>
    </source>
</evidence>
<organism evidence="6">
    <name type="scientific">freshwater metagenome</name>
    <dbReference type="NCBI Taxonomy" id="449393"/>
    <lineage>
        <taxon>unclassified sequences</taxon>
        <taxon>metagenomes</taxon>
        <taxon>ecological metagenomes</taxon>
    </lineage>
</organism>
<feature type="transmembrane region" description="Helical" evidence="5">
    <location>
        <begin position="90"/>
        <end position="108"/>
    </location>
</feature>
<protein>
    <submittedName>
        <fullName evidence="6">Unannotated protein</fullName>
    </submittedName>
</protein>
<dbReference type="InterPro" id="IPR002781">
    <property type="entry name" value="TM_pro_TauE-like"/>
</dbReference>
<dbReference type="PANTHER" id="PTHR43701">
    <property type="entry name" value="MEMBRANE TRANSPORTER PROTEIN MJ0441-RELATED"/>
    <property type="match status" value="1"/>
</dbReference>